<reference evidence="1 2" key="1">
    <citation type="journal article" date="2023" name="Nucleic Acids Res.">
        <title>The hologenome of Daphnia magna reveals possible DNA methylation and microbiome-mediated evolution of the host genome.</title>
        <authorList>
            <person name="Chaturvedi A."/>
            <person name="Li X."/>
            <person name="Dhandapani V."/>
            <person name="Marshall H."/>
            <person name="Kissane S."/>
            <person name="Cuenca-Cambronero M."/>
            <person name="Asole G."/>
            <person name="Calvet F."/>
            <person name="Ruiz-Romero M."/>
            <person name="Marangio P."/>
            <person name="Guigo R."/>
            <person name="Rago D."/>
            <person name="Mirbahai L."/>
            <person name="Eastwood N."/>
            <person name="Colbourne J.K."/>
            <person name="Zhou J."/>
            <person name="Mallon E."/>
            <person name="Orsini L."/>
        </authorList>
    </citation>
    <scope>NUCLEOTIDE SEQUENCE [LARGE SCALE GENOMIC DNA]</scope>
    <source>
        <strain evidence="1">LRV0_1</strain>
    </source>
</reference>
<dbReference type="Proteomes" id="UP001234178">
    <property type="component" value="Unassembled WGS sequence"/>
</dbReference>
<accession>A0ABR0A9V3</accession>
<dbReference type="EMBL" id="JAOYFB010000037">
    <property type="protein sequence ID" value="KAK4021918.1"/>
    <property type="molecule type" value="Genomic_DNA"/>
</dbReference>
<evidence type="ECO:0008006" key="3">
    <source>
        <dbReference type="Google" id="ProtNLM"/>
    </source>
</evidence>
<sequence>MQFDPLDPIFGSSAICCSSHVATRRLIASLRVYSERGRIVLAENGQQLGTLTLLHLSRFDGWRFKKRKGRCLRTSLKQTTHVAAPTKTIRRCLLRVKYNNDAVSSVSQRKPAVVGNYCTSRLLKPIKLLGCHEKRRAETQKKDFAEKIEGLNE</sequence>
<organism evidence="1 2">
    <name type="scientific">Daphnia magna</name>
    <dbReference type="NCBI Taxonomy" id="35525"/>
    <lineage>
        <taxon>Eukaryota</taxon>
        <taxon>Metazoa</taxon>
        <taxon>Ecdysozoa</taxon>
        <taxon>Arthropoda</taxon>
        <taxon>Crustacea</taxon>
        <taxon>Branchiopoda</taxon>
        <taxon>Diplostraca</taxon>
        <taxon>Cladocera</taxon>
        <taxon>Anomopoda</taxon>
        <taxon>Daphniidae</taxon>
        <taxon>Daphnia</taxon>
    </lineage>
</organism>
<protein>
    <recommendedName>
        <fullName evidence="3">CBS domain-containing protein</fullName>
    </recommendedName>
</protein>
<proteinExistence type="predicted"/>
<evidence type="ECO:0000313" key="1">
    <source>
        <dbReference type="EMBL" id="KAK4021918.1"/>
    </source>
</evidence>
<name>A0ABR0A9V3_9CRUS</name>
<evidence type="ECO:0000313" key="2">
    <source>
        <dbReference type="Proteomes" id="UP001234178"/>
    </source>
</evidence>
<comment type="caution">
    <text evidence="1">The sequence shown here is derived from an EMBL/GenBank/DDBJ whole genome shotgun (WGS) entry which is preliminary data.</text>
</comment>
<gene>
    <name evidence="1" type="ORF">OUZ56_007406</name>
</gene>
<keyword evidence="2" id="KW-1185">Reference proteome</keyword>